<dbReference type="AlphaFoldDB" id="A0A1Q8RQN0"/>
<accession>A0A1Q8RQN0</accession>
<dbReference type="OrthoDB" id="4808376at2759"/>
<feature type="chain" id="PRO_5013271553" evidence="2">
    <location>
        <begin position="19"/>
        <end position="109"/>
    </location>
</feature>
<feature type="region of interest" description="Disordered" evidence="1">
    <location>
        <begin position="19"/>
        <end position="39"/>
    </location>
</feature>
<evidence type="ECO:0000256" key="1">
    <source>
        <dbReference type="SAM" id="MobiDB-lite"/>
    </source>
</evidence>
<dbReference type="Proteomes" id="UP000186583">
    <property type="component" value="Unassembled WGS sequence"/>
</dbReference>
<protein>
    <submittedName>
        <fullName evidence="3">Uncharacterized protein</fullName>
    </submittedName>
</protein>
<evidence type="ECO:0000313" key="4">
    <source>
        <dbReference type="Proteomes" id="UP000186583"/>
    </source>
</evidence>
<dbReference type="EMBL" id="MPGH01000111">
    <property type="protein sequence ID" value="OLN86646.1"/>
    <property type="molecule type" value="Genomic_DNA"/>
</dbReference>
<name>A0A1Q8RQN0_9PEZI</name>
<evidence type="ECO:0000256" key="2">
    <source>
        <dbReference type="SAM" id="SignalP"/>
    </source>
</evidence>
<organism evidence="3 4">
    <name type="scientific">Colletotrichum chlorophyti</name>
    <dbReference type="NCBI Taxonomy" id="708187"/>
    <lineage>
        <taxon>Eukaryota</taxon>
        <taxon>Fungi</taxon>
        <taxon>Dikarya</taxon>
        <taxon>Ascomycota</taxon>
        <taxon>Pezizomycotina</taxon>
        <taxon>Sordariomycetes</taxon>
        <taxon>Hypocreomycetidae</taxon>
        <taxon>Glomerellales</taxon>
        <taxon>Glomerellaceae</taxon>
        <taxon>Colletotrichum</taxon>
    </lineage>
</organism>
<evidence type="ECO:0000313" key="3">
    <source>
        <dbReference type="EMBL" id="OLN86646.1"/>
    </source>
</evidence>
<proteinExistence type="predicted"/>
<sequence>MQFARSLVVAALALGASAAPAAPGASPQVGTTPPTPAQDRCSGVICPDNSFCKVFDFGLEKPVACQANGTVSVEAETCGSVICPAGTSCCNPTCGVCAAEGQACLQWVC</sequence>
<keyword evidence="4" id="KW-1185">Reference proteome</keyword>
<feature type="signal peptide" evidence="2">
    <location>
        <begin position="1"/>
        <end position="18"/>
    </location>
</feature>
<keyword evidence="2" id="KW-0732">Signal</keyword>
<comment type="caution">
    <text evidence="3">The sequence shown here is derived from an EMBL/GenBank/DDBJ whole genome shotgun (WGS) entry which is preliminary data.</text>
</comment>
<feature type="compositionally biased region" description="Low complexity" evidence="1">
    <location>
        <begin position="19"/>
        <end position="30"/>
    </location>
</feature>
<gene>
    <name evidence="3" type="ORF">CCHL11_03737</name>
</gene>
<reference evidence="3 4" key="1">
    <citation type="submission" date="2016-11" db="EMBL/GenBank/DDBJ databases">
        <title>Draft Genome Assembly of Colletotrichum chlorophyti a pathogen of herbaceous plants.</title>
        <authorList>
            <person name="Gan P."/>
            <person name="Narusaka M."/>
            <person name="Tsushima A."/>
            <person name="Narusaka Y."/>
            <person name="Takano Y."/>
            <person name="Shirasu K."/>
        </authorList>
    </citation>
    <scope>NUCLEOTIDE SEQUENCE [LARGE SCALE GENOMIC DNA]</scope>
    <source>
        <strain evidence="3 4">NTL11</strain>
    </source>
</reference>